<feature type="domain" description="DUF4062" evidence="1">
    <location>
        <begin position="5"/>
        <end position="100"/>
    </location>
</feature>
<accession>A0A251ZZX6</accession>
<dbReference type="Pfam" id="PF13271">
    <property type="entry name" value="DUF4062"/>
    <property type="match status" value="1"/>
</dbReference>
<dbReference type="RefSeq" id="WP_143216891.1">
    <property type="nucleotide sequence ID" value="NZ_JOMO01000035.1"/>
</dbReference>
<dbReference type="Proteomes" id="UP000194639">
    <property type="component" value="Unassembled WGS sequence"/>
</dbReference>
<protein>
    <recommendedName>
        <fullName evidence="1">DUF4062 domain-containing protein</fullName>
    </recommendedName>
</protein>
<evidence type="ECO:0000313" key="3">
    <source>
        <dbReference type="Proteomes" id="UP000194639"/>
    </source>
</evidence>
<name>A0A251ZZX6_9PROT</name>
<proteinExistence type="predicted"/>
<dbReference type="InterPro" id="IPR025139">
    <property type="entry name" value="DUF4062"/>
</dbReference>
<sequence length="139" mass="15868">MAKPRVFVSSTYYDLKFLRSSMEVFINSLGFESVLSEKGDIPYSPFVPLDKSCYTEAQNCDIFVLIIGGRYGSPTSDETNSEDNTENNYTSITKREFETANRKGIPCFILIEAGVYFEYQTYKNNKNIEISYAHVDSKN</sequence>
<reference evidence="2 3" key="1">
    <citation type="submission" date="2014-06" db="EMBL/GenBank/DDBJ databases">
        <authorList>
            <person name="Ju J."/>
            <person name="Zhang J."/>
        </authorList>
    </citation>
    <scope>NUCLEOTIDE SEQUENCE [LARGE SCALE GENOMIC DNA]</scope>
    <source>
        <strain evidence="2">DmW_045</strain>
    </source>
</reference>
<evidence type="ECO:0000259" key="1">
    <source>
        <dbReference type="Pfam" id="PF13271"/>
    </source>
</evidence>
<dbReference type="EMBL" id="JOMO01000035">
    <property type="protein sequence ID" value="OUI80373.1"/>
    <property type="molecule type" value="Genomic_DNA"/>
</dbReference>
<gene>
    <name evidence="2" type="ORF">HK12_08805</name>
</gene>
<comment type="caution">
    <text evidence="2">The sequence shown here is derived from an EMBL/GenBank/DDBJ whole genome shotgun (WGS) entry which is preliminary data.</text>
</comment>
<evidence type="ECO:0000313" key="2">
    <source>
        <dbReference type="EMBL" id="OUI80373.1"/>
    </source>
</evidence>
<dbReference type="AlphaFoldDB" id="A0A251ZZX6"/>
<feature type="non-terminal residue" evidence="2">
    <location>
        <position position="139"/>
    </location>
</feature>
<organism evidence="2 3">
    <name type="scientific">Acetobacter orientalis</name>
    <dbReference type="NCBI Taxonomy" id="146474"/>
    <lineage>
        <taxon>Bacteria</taxon>
        <taxon>Pseudomonadati</taxon>
        <taxon>Pseudomonadota</taxon>
        <taxon>Alphaproteobacteria</taxon>
        <taxon>Acetobacterales</taxon>
        <taxon>Acetobacteraceae</taxon>
        <taxon>Acetobacter</taxon>
    </lineage>
</organism>